<dbReference type="InterPro" id="IPR025714">
    <property type="entry name" value="Methyltranfer_dom"/>
</dbReference>
<gene>
    <name evidence="3" type="ORF">OXH18_21430</name>
</gene>
<reference evidence="3" key="1">
    <citation type="submission" date="2022-12" db="EMBL/GenBank/DDBJ databases">
        <title>Polyphasic identification of a Novel Hot-Spring Cyanobacterium Ocullathermofonsia sinensis gen nov. sp. nov. and Genomic Insights on its Adaptations to the Thermal Habitat.</title>
        <authorList>
            <person name="Daroch M."/>
            <person name="Tang J."/>
            <person name="Jiang Y."/>
        </authorList>
    </citation>
    <scope>NUCLEOTIDE SEQUENCE</scope>
    <source>
        <strain evidence="3">PKUAC-SCTA174</strain>
    </source>
</reference>
<keyword evidence="1" id="KW-0808">Transferase</keyword>
<dbReference type="Proteomes" id="UP001163152">
    <property type="component" value="Chromosome"/>
</dbReference>
<dbReference type="RefSeq" id="WP_268609502.1">
    <property type="nucleotide sequence ID" value="NZ_CP113797.1"/>
</dbReference>
<proteinExistence type="predicted"/>
<dbReference type="Gene3D" id="3.40.50.150">
    <property type="entry name" value="Vaccinia Virus protein VP39"/>
    <property type="match status" value="1"/>
</dbReference>
<dbReference type="PANTHER" id="PTHR43861:SF3">
    <property type="entry name" value="PUTATIVE (AFU_ORTHOLOGUE AFUA_2G14390)-RELATED"/>
    <property type="match status" value="1"/>
</dbReference>
<dbReference type="CDD" id="cd02440">
    <property type="entry name" value="AdoMet_MTases"/>
    <property type="match status" value="1"/>
</dbReference>
<evidence type="ECO:0000313" key="3">
    <source>
        <dbReference type="EMBL" id="WAL59708.1"/>
    </source>
</evidence>
<dbReference type="AlphaFoldDB" id="A0A9E8ZE60"/>
<dbReference type="GO" id="GO:0032259">
    <property type="term" value="P:methylation"/>
    <property type="evidence" value="ECO:0007669"/>
    <property type="project" value="UniProtKB-KW"/>
</dbReference>
<sequence>MFQHCSTCKTRKDMQPVRSIVVLVWLMGSFMLGACSSEITRLSVPVADAAIYQEHRFHDPDGIGKFYMGREIARVMGHEGAAWLERPSRELEERPSAAIVAIAVQPTDVIADIGAGTGYFSFRLSSKVPKGRVLAVDIQPEMLDIIEFLKQENQVNNVETILGTETDPKLPPNSVDLAILVDAYHEFAYPYEMMTGIVQGLKPGGRVVLLEYRGENPFVLIKRLHKMTQRQVKREMQAVGLEWQETKEILPEQHLMIFRKPVV</sequence>
<evidence type="ECO:0000256" key="1">
    <source>
        <dbReference type="ARBA" id="ARBA00022679"/>
    </source>
</evidence>
<dbReference type="PANTHER" id="PTHR43861">
    <property type="entry name" value="TRANS-ACONITATE 2-METHYLTRANSFERASE-RELATED"/>
    <property type="match status" value="1"/>
</dbReference>
<dbReference type="EMBL" id="CP113797">
    <property type="protein sequence ID" value="WAL59708.1"/>
    <property type="molecule type" value="Genomic_DNA"/>
</dbReference>
<organism evidence="3 4">
    <name type="scientific">Thermocoleostomius sinensis A174</name>
    <dbReference type="NCBI Taxonomy" id="2016057"/>
    <lineage>
        <taxon>Bacteria</taxon>
        <taxon>Bacillati</taxon>
        <taxon>Cyanobacteriota</taxon>
        <taxon>Cyanophyceae</taxon>
        <taxon>Oculatellales</taxon>
        <taxon>Oculatellaceae</taxon>
        <taxon>Thermocoleostomius</taxon>
    </lineage>
</organism>
<dbReference type="SUPFAM" id="SSF53335">
    <property type="entry name" value="S-adenosyl-L-methionine-dependent methyltransferases"/>
    <property type="match status" value="1"/>
</dbReference>
<evidence type="ECO:0000259" key="2">
    <source>
        <dbReference type="Pfam" id="PF13847"/>
    </source>
</evidence>
<name>A0A9E8ZE60_9CYAN</name>
<dbReference type="GO" id="GO:0008168">
    <property type="term" value="F:methyltransferase activity"/>
    <property type="evidence" value="ECO:0007669"/>
    <property type="project" value="UniProtKB-KW"/>
</dbReference>
<evidence type="ECO:0000313" key="4">
    <source>
        <dbReference type="Proteomes" id="UP001163152"/>
    </source>
</evidence>
<feature type="domain" description="Methyltransferase" evidence="2">
    <location>
        <begin position="110"/>
        <end position="232"/>
    </location>
</feature>
<accession>A0A9E8ZE60</accession>
<keyword evidence="4" id="KW-1185">Reference proteome</keyword>
<dbReference type="Pfam" id="PF13847">
    <property type="entry name" value="Methyltransf_31"/>
    <property type="match status" value="1"/>
</dbReference>
<dbReference type="KEGG" id="tsin:OXH18_21430"/>
<keyword evidence="3" id="KW-0489">Methyltransferase</keyword>
<protein>
    <submittedName>
        <fullName evidence="3">Class I SAM-dependent methyltransferase</fullName>
    </submittedName>
</protein>
<dbReference type="InterPro" id="IPR029063">
    <property type="entry name" value="SAM-dependent_MTases_sf"/>
</dbReference>